<dbReference type="InterPro" id="IPR036661">
    <property type="entry name" value="Luciferase-like_sf"/>
</dbReference>
<proteinExistence type="predicted"/>
<evidence type="ECO:0000259" key="4">
    <source>
        <dbReference type="Pfam" id="PF00296"/>
    </source>
</evidence>
<feature type="compositionally biased region" description="Low complexity" evidence="3">
    <location>
        <begin position="362"/>
        <end position="380"/>
    </location>
</feature>
<accession>A0ABV6U9M3</accession>
<evidence type="ECO:0000313" key="5">
    <source>
        <dbReference type="EMBL" id="MFC0864872.1"/>
    </source>
</evidence>
<keyword evidence="1 5" id="KW-0560">Oxidoreductase</keyword>
<dbReference type="RefSeq" id="WP_394302917.1">
    <property type="nucleotide sequence ID" value="NZ_JBHMQT010000044.1"/>
</dbReference>
<evidence type="ECO:0000313" key="6">
    <source>
        <dbReference type="Proteomes" id="UP001589870"/>
    </source>
</evidence>
<dbReference type="InterPro" id="IPR011251">
    <property type="entry name" value="Luciferase-like_dom"/>
</dbReference>
<dbReference type="EC" id="1.-.-.-" evidence="5"/>
<sequence length="380" mass="41463">MPNLRRRSGRSRSACEQATIATGTRRVLISPPGVLLLKLGLFFDLRNPPFWRRPWTDHYRRNLDLISAAEGMGAASVWFTEHHFLEDGYLPQPLTFAAAVAARTSRLRIGTAILLAALRHPRHVAEEAAVVDILSGGRLELGIGAGFAEREYDAFGADIRRRYTLTDAAVVEIRRLFAEGEVTPPPVQRPLPIWMGYQGPQGARRAGRLGAGLLSLDPRLLEPYEQGLAEGGHEPSSARMSGMFDIIVADDPDEARRRILPHFVYQLNSYRRMNAGETESYRDLTVEEVSGGAGPKGKIPGLTVLTPRDVVQAISKRTAGLPVEHVYLWASIAGMPDDLVERHVELLFGSVAPELRAEAEPTAGSTAGSTAETGCGTSDD</sequence>
<gene>
    <name evidence="5" type="ORF">ACFHYQ_21495</name>
</gene>
<dbReference type="Proteomes" id="UP001589870">
    <property type="component" value="Unassembled WGS sequence"/>
</dbReference>
<reference evidence="5 6" key="1">
    <citation type="submission" date="2024-09" db="EMBL/GenBank/DDBJ databases">
        <authorList>
            <person name="Sun Q."/>
            <person name="Mori K."/>
        </authorList>
    </citation>
    <scope>NUCLEOTIDE SEQUENCE [LARGE SCALE GENOMIC DNA]</scope>
    <source>
        <strain evidence="5 6">TBRC 1851</strain>
    </source>
</reference>
<dbReference type="Gene3D" id="3.20.20.30">
    <property type="entry name" value="Luciferase-like domain"/>
    <property type="match status" value="1"/>
</dbReference>
<evidence type="ECO:0000256" key="1">
    <source>
        <dbReference type="ARBA" id="ARBA00023002"/>
    </source>
</evidence>
<evidence type="ECO:0000256" key="2">
    <source>
        <dbReference type="ARBA" id="ARBA00023033"/>
    </source>
</evidence>
<dbReference type="GO" id="GO:0016491">
    <property type="term" value="F:oxidoreductase activity"/>
    <property type="evidence" value="ECO:0007669"/>
    <property type="project" value="UniProtKB-KW"/>
</dbReference>
<dbReference type="CDD" id="cd01097">
    <property type="entry name" value="Tetrahydromethanopterin_reductase"/>
    <property type="match status" value="1"/>
</dbReference>
<dbReference type="Pfam" id="PF00296">
    <property type="entry name" value="Bac_luciferase"/>
    <property type="match status" value="1"/>
</dbReference>
<protein>
    <submittedName>
        <fullName evidence="5">LLM class flavin-dependent oxidoreductase</fullName>
        <ecNumber evidence="5">1.-.-.-</ecNumber>
    </submittedName>
</protein>
<feature type="region of interest" description="Disordered" evidence="3">
    <location>
        <begin position="358"/>
        <end position="380"/>
    </location>
</feature>
<keyword evidence="2" id="KW-0503">Monooxygenase</keyword>
<dbReference type="PANTHER" id="PTHR30137:SF8">
    <property type="entry name" value="BLR5498 PROTEIN"/>
    <property type="match status" value="1"/>
</dbReference>
<dbReference type="EMBL" id="JBHMQT010000044">
    <property type="protein sequence ID" value="MFC0864872.1"/>
    <property type="molecule type" value="Genomic_DNA"/>
</dbReference>
<comment type="caution">
    <text evidence="5">The sequence shown here is derived from an EMBL/GenBank/DDBJ whole genome shotgun (WGS) entry which is preliminary data.</text>
</comment>
<name>A0ABV6U9M3_9ACTN</name>
<evidence type="ECO:0000256" key="3">
    <source>
        <dbReference type="SAM" id="MobiDB-lite"/>
    </source>
</evidence>
<feature type="domain" description="Luciferase-like" evidence="4">
    <location>
        <begin position="57"/>
        <end position="287"/>
    </location>
</feature>
<keyword evidence="6" id="KW-1185">Reference proteome</keyword>
<dbReference type="PANTHER" id="PTHR30137">
    <property type="entry name" value="LUCIFERASE-LIKE MONOOXYGENASE"/>
    <property type="match status" value="1"/>
</dbReference>
<dbReference type="InterPro" id="IPR050766">
    <property type="entry name" value="Bact_Lucif_Oxidored"/>
</dbReference>
<dbReference type="SUPFAM" id="SSF51679">
    <property type="entry name" value="Bacterial luciferase-like"/>
    <property type="match status" value="1"/>
</dbReference>
<organism evidence="5 6">
    <name type="scientific">Sphaerimonospora cavernae</name>
    <dbReference type="NCBI Taxonomy" id="1740611"/>
    <lineage>
        <taxon>Bacteria</taxon>
        <taxon>Bacillati</taxon>
        <taxon>Actinomycetota</taxon>
        <taxon>Actinomycetes</taxon>
        <taxon>Streptosporangiales</taxon>
        <taxon>Streptosporangiaceae</taxon>
        <taxon>Sphaerimonospora</taxon>
    </lineage>
</organism>